<dbReference type="EMBL" id="BSET01000002">
    <property type="protein sequence ID" value="GLK02908.1"/>
    <property type="molecule type" value="Genomic_DNA"/>
</dbReference>
<reference evidence="2" key="1">
    <citation type="journal article" date="2014" name="Int. J. Syst. Evol. Microbiol.">
        <title>Complete genome sequence of Corynebacterium casei LMG S-19264T (=DSM 44701T), isolated from a smear-ripened cheese.</title>
        <authorList>
            <consortium name="US DOE Joint Genome Institute (JGI-PGF)"/>
            <person name="Walter F."/>
            <person name="Albersmeier A."/>
            <person name="Kalinowski J."/>
            <person name="Ruckert C."/>
        </authorList>
    </citation>
    <scope>NUCLEOTIDE SEQUENCE</scope>
    <source>
        <strain evidence="2">VKM Ac-1958</strain>
    </source>
</reference>
<protein>
    <recommendedName>
        <fullName evidence="1">DUF5680 domain-containing protein</fullName>
    </recommendedName>
</protein>
<evidence type="ECO:0000313" key="3">
    <source>
        <dbReference type="Proteomes" id="UP001142325"/>
    </source>
</evidence>
<proteinExistence type="predicted"/>
<feature type="domain" description="DUF5680" evidence="1">
    <location>
        <begin position="62"/>
        <end position="172"/>
    </location>
</feature>
<comment type="caution">
    <text evidence="2">The sequence shown here is derived from an EMBL/GenBank/DDBJ whole genome shotgun (WGS) entry which is preliminary data.</text>
</comment>
<gene>
    <name evidence="2" type="ORF">GCM10017596_26230</name>
</gene>
<keyword evidence="3" id="KW-1185">Reference proteome</keyword>
<dbReference type="AlphaFoldDB" id="A0A9W6HTX9"/>
<sequence>MSEVACTVLRVQNTEKEHLAALEAFIVRAKAASYVGGGAKAESTRAGSHDVTYAEPGWEYRDSYFGGTDFVGQEVVWHVVGDIRTPVWAMNYYGRVLRDDLFDAATGGRVIQEALSALYREGRFLGGFRWQDGDEHLYEDTSTGDHRMFTGRERIVKDDTEVYTLDYHGGLIRE</sequence>
<dbReference type="Proteomes" id="UP001142325">
    <property type="component" value="Unassembled WGS sequence"/>
</dbReference>
<evidence type="ECO:0000259" key="1">
    <source>
        <dbReference type="Pfam" id="PF18931"/>
    </source>
</evidence>
<name>A0A9W6HTX9_9MICO</name>
<dbReference type="Pfam" id="PF18931">
    <property type="entry name" value="DUF5680"/>
    <property type="match status" value="1"/>
</dbReference>
<dbReference type="InterPro" id="IPR043735">
    <property type="entry name" value="DUF5680"/>
</dbReference>
<accession>A0A9W6HTX9</accession>
<organism evidence="2 3">
    <name type="scientific">Microbacterium keratanolyticum</name>
    <dbReference type="NCBI Taxonomy" id="67574"/>
    <lineage>
        <taxon>Bacteria</taxon>
        <taxon>Bacillati</taxon>
        <taxon>Actinomycetota</taxon>
        <taxon>Actinomycetes</taxon>
        <taxon>Micrococcales</taxon>
        <taxon>Microbacteriaceae</taxon>
        <taxon>Microbacterium</taxon>
    </lineage>
</organism>
<reference evidence="2" key="2">
    <citation type="submission" date="2023-01" db="EMBL/GenBank/DDBJ databases">
        <authorList>
            <person name="Sun Q."/>
            <person name="Evtushenko L."/>
        </authorList>
    </citation>
    <scope>NUCLEOTIDE SEQUENCE</scope>
    <source>
        <strain evidence="2">VKM Ac-1958</strain>
    </source>
</reference>
<evidence type="ECO:0000313" key="2">
    <source>
        <dbReference type="EMBL" id="GLK02908.1"/>
    </source>
</evidence>